<dbReference type="Gene3D" id="2.20.20.130">
    <property type="match status" value="1"/>
</dbReference>
<dbReference type="STRING" id="1335309.GA0116948_103136"/>
<dbReference type="Gene3D" id="1.25.40.900">
    <property type="match status" value="1"/>
</dbReference>
<evidence type="ECO:0000259" key="7">
    <source>
        <dbReference type="Pfam" id="PF07980"/>
    </source>
</evidence>
<accession>A0A1C4BJW0</accession>
<evidence type="ECO:0000256" key="6">
    <source>
        <dbReference type="SAM" id="SignalP"/>
    </source>
</evidence>
<keyword evidence="3 6" id="KW-0732">Signal</keyword>
<keyword evidence="10" id="KW-1185">Reference proteome</keyword>
<feature type="signal peptide" evidence="6">
    <location>
        <begin position="1"/>
        <end position="19"/>
    </location>
</feature>
<evidence type="ECO:0000256" key="4">
    <source>
        <dbReference type="ARBA" id="ARBA00023136"/>
    </source>
</evidence>
<reference evidence="9 10" key="1">
    <citation type="submission" date="2016-08" db="EMBL/GenBank/DDBJ databases">
        <authorList>
            <person name="Seilhamer J.J."/>
        </authorList>
    </citation>
    <scope>NUCLEOTIDE SEQUENCE [LARGE SCALE GENOMIC DNA]</scope>
    <source>
        <strain evidence="9 10">A37T2</strain>
    </source>
</reference>
<dbReference type="Pfam" id="PF07980">
    <property type="entry name" value="SusD_RagB"/>
    <property type="match status" value="1"/>
</dbReference>
<evidence type="ECO:0000313" key="10">
    <source>
        <dbReference type="Proteomes" id="UP000242818"/>
    </source>
</evidence>
<sequence length="480" mass="53880">MKKIIMIGMAALVALSLQACRKMLDIKPNDRLLEDAVFGERNGVYGVLNGIYTSMAAADSYGQGFTMTVPDLLAQYYSSYQSSYNSLVQGNYVGSDVHLLTDSLWSSSYNLVLQTNILMGHVKRDQGNGLTESDRNILLGETHAIRAFLHFDLLRLFGPVYSIDSNAISIPYNTGEIQQIYKILPAVDVMRQIQSDLDSAASYLANDPVITNGITNTFDIVVGNNFMQRRNLRLNYYAVRALQARVALYRGDKASAQVFAQEVITKTDTIFTWAPSDASLPGSVNQDLTFSSEIIFGLFNSGLYNSYRSLFSPSNATVLKPDENGLLSFYEKNINDFRYRGWWRQDPNGVQKSRTFYRYVEPTTNAANPNPIQLYMQPLIRLSEVYYIAAETAPDPVTAVDLLNTVRLHRGLSSLDANTDLNKEIANEYRKDFWGEGQLFYYYKRKNALTIPTTAGTGTTISFISSRYVIPLPLSESLNR</sequence>
<name>A0A1C4BJW0_9BACT</name>
<dbReference type="RefSeq" id="WP_089710033.1">
    <property type="nucleotide sequence ID" value="NZ_FMAR01000003.1"/>
</dbReference>
<dbReference type="OrthoDB" id="1097962at2"/>
<feature type="domain" description="RagB/SusD" evidence="7">
    <location>
        <begin position="375"/>
        <end position="448"/>
    </location>
</feature>
<evidence type="ECO:0000259" key="8">
    <source>
        <dbReference type="Pfam" id="PF14322"/>
    </source>
</evidence>
<dbReference type="Gene3D" id="1.25.40.390">
    <property type="match status" value="1"/>
</dbReference>
<dbReference type="InterPro" id="IPR012944">
    <property type="entry name" value="SusD_RagB_dom"/>
</dbReference>
<evidence type="ECO:0000256" key="1">
    <source>
        <dbReference type="ARBA" id="ARBA00004442"/>
    </source>
</evidence>
<keyword evidence="4" id="KW-0472">Membrane</keyword>
<evidence type="ECO:0000256" key="3">
    <source>
        <dbReference type="ARBA" id="ARBA00022729"/>
    </source>
</evidence>
<comment type="similarity">
    <text evidence="2">Belongs to the SusD family.</text>
</comment>
<protein>
    <submittedName>
        <fullName evidence="9">SusD family protein</fullName>
    </submittedName>
</protein>
<dbReference type="PROSITE" id="PS51257">
    <property type="entry name" value="PROKAR_LIPOPROTEIN"/>
    <property type="match status" value="1"/>
</dbReference>
<evidence type="ECO:0000313" key="9">
    <source>
        <dbReference type="EMBL" id="SCC07189.1"/>
    </source>
</evidence>
<dbReference type="InterPro" id="IPR011990">
    <property type="entry name" value="TPR-like_helical_dom_sf"/>
</dbReference>
<dbReference type="Pfam" id="PF14322">
    <property type="entry name" value="SusD-like_3"/>
    <property type="match status" value="1"/>
</dbReference>
<feature type="domain" description="SusD-like N-terminal" evidence="8">
    <location>
        <begin position="47"/>
        <end position="207"/>
    </location>
</feature>
<dbReference type="Proteomes" id="UP000242818">
    <property type="component" value="Unassembled WGS sequence"/>
</dbReference>
<organism evidence="9 10">
    <name type="scientific">Chitinophaga costaii</name>
    <dbReference type="NCBI Taxonomy" id="1335309"/>
    <lineage>
        <taxon>Bacteria</taxon>
        <taxon>Pseudomonadati</taxon>
        <taxon>Bacteroidota</taxon>
        <taxon>Chitinophagia</taxon>
        <taxon>Chitinophagales</taxon>
        <taxon>Chitinophagaceae</taxon>
        <taxon>Chitinophaga</taxon>
    </lineage>
</organism>
<gene>
    <name evidence="9" type="ORF">GA0116948_103136</name>
</gene>
<proteinExistence type="inferred from homology"/>
<dbReference type="InterPro" id="IPR033985">
    <property type="entry name" value="SusD-like_N"/>
</dbReference>
<evidence type="ECO:0000256" key="2">
    <source>
        <dbReference type="ARBA" id="ARBA00006275"/>
    </source>
</evidence>
<dbReference type="EMBL" id="FMAR01000003">
    <property type="protein sequence ID" value="SCC07189.1"/>
    <property type="molecule type" value="Genomic_DNA"/>
</dbReference>
<evidence type="ECO:0000256" key="5">
    <source>
        <dbReference type="ARBA" id="ARBA00023237"/>
    </source>
</evidence>
<comment type="subcellular location">
    <subcellularLocation>
        <location evidence="1">Cell outer membrane</location>
    </subcellularLocation>
</comment>
<keyword evidence="5" id="KW-0998">Cell outer membrane</keyword>
<dbReference type="SUPFAM" id="SSF48452">
    <property type="entry name" value="TPR-like"/>
    <property type="match status" value="1"/>
</dbReference>
<dbReference type="AlphaFoldDB" id="A0A1C4BJW0"/>
<feature type="chain" id="PRO_5008689340" evidence="6">
    <location>
        <begin position="20"/>
        <end position="480"/>
    </location>
</feature>
<dbReference type="GO" id="GO:0009279">
    <property type="term" value="C:cell outer membrane"/>
    <property type="evidence" value="ECO:0007669"/>
    <property type="project" value="UniProtKB-SubCell"/>
</dbReference>